<dbReference type="InterPro" id="IPR016181">
    <property type="entry name" value="Acyl_CoA_acyltransferase"/>
</dbReference>
<dbReference type="EMBL" id="RYFG02000019">
    <property type="protein sequence ID" value="TRX01605.1"/>
    <property type="molecule type" value="Genomic_DNA"/>
</dbReference>
<evidence type="ECO:0000313" key="3">
    <source>
        <dbReference type="Proteomes" id="UP000733744"/>
    </source>
</evidence>
<name>A0ABY3CEW3_9GAMM</name>
<dbReference type="Pfam" id="PF13302">
    <property type="entry name" value="Acetyltransf_3"/>
    <property type="match status" value="1"/>
</dbReference>
<proteinExistence type="predicted"/>
<dbReference type="Proteomes" id="UP000733744">
    <property type="component" value="Unassembled WGS sequence"/>
</dbReference>
<accession>A0ABY3CEW3</accession>
<evidence type="ECO:0000313" key="2">
    <source>
        <dbReference type="EMBL" id="TRX01605.1"/>
    </source>
</evidence>
<dbReference type="RefSeq" id="WP_127030587.1">
    <property type="nucleotide sequence ID" value="NZ_RYFG02000019.1"/>
</dbReference>
<dbReference type="InterPro" id="IPR000182">
    <property type="entry name" value="GNAT_dom"/>
</dbReference>
<dbReference type="InterPro" id="IPR051531">
    <property type="entry name" value="N-acetyltransferase"/>
</dbReference>
<comment type="caution">
    <text evidence="2">The sequence shown here is derived from an EMBL/GenBank/DDBJ whole genome shotgun (WGS) entry which is preliminary data.</text>
</comment>
<dbReference type="Gene3D" id="3.40.630.30">
    <property type="match status" value="1"/>
</dbReference>
<reference evidence="2 3" key="1">
    <citation type="journal article" date="2019" name="Antonie Van Leeuwenhoek">
        <title>Description of 'Ca. Methylobacter oryzae' KRF1, a novel species from the environmentally important Methylobacter clade 2.</title>
        <authorList>
            <person name="Khatri K."/>
            <person name="Mohite J.A."/>
            <person name="Pandit P.S."/>
            <person name="Bahulikar R."/>
            <person name="Rahalkar M.C."/>
        </authorList>
    </citation>
    <scope>NUCLEOTIDE SEQUENCE [LARGE SCALE GENOMIC DNA]</scope>
    <source>
        <strain evidence="2 3">KRF1</strain>
    </source>
</reference>
<organism evidence="2 3">
    <name type="scientific">Candidatus Methylobacter oryzae</name>
    <dbReference type="NCBI Taxonomy" id="2497749"/>
    <lineage>
        <taxon>Bacteria</taxon>
        <taxon>Pseudomonadati</taxon>
        <taxon>Pseudomonadota</taxon>
        <taxon>Gammaproteobacteria</taxon>
        <taxon>Methylococcales</taxon>
        <taxon>Methylococcaceae</taxon>
        <taxon>Methylobacter</taxon>
    </lineage>
</organism>
<dbReference type="PROSITE" id="PS51186">
    <property type="entry name" value="GNAT"/>
    <property type="match status" value="1"/>
</dbReference>
<evidence type="ECO:0000259" key="1">
    <source>
        <dbReference type="PROSITE" id="PS51186"/>
    </source>
</evidence>
<feature type="domain" description="N-acetyltransferase" evidence="1">
    <location>
        <begin position="18"/>
        <end position="174"/>
    </location>
</feature>
<dbReference type="SUPFAM" id="SSF55729">
    <property type="entry name" value="Acyl-CoA N-acyltransferases (Nat)"/>
    <property type="match status" value="1"/>
</dbReference>
<protein>
    <submittedName>
        <fullName evidence="2">GNAT family N-acetyltransferase</fullName>
    </submittedName>
</protein>
<dbReference type="PANTHER" id="PTHR43792">
    <property type="entry name" value="GNAT FAMILY, PUTATIVE (AFU_ORTHOLOGUE AFUA_3G00765)-RELATED-RELATED"/>
    <property type="match status" value="1"/>
</dbReference>
<keyword evidence="3" id="KW-1185">Reference proteome</keyword>
<gene>
    <name evidence="2" type="ORF">EKO24_003505</name>
</gene>
<sequence length="176" mass="20209">MIKLGIAMQLTELQTARTIMRPFSEADAIEAFSWFGDPAVMKFTPHGPDTTLESTIERIKHYLEHQSKHGYAKWIIRERNSMKPIGDAGPMYFPECESFELGYRLLPGYWNKGLATEVALAWVQLRFQIPGLMNLMAFTHPENVASIRVLEKVGFNFSHRDHLMGMDSMVFKMPNL</sequence>
<dbReference type="PANTHER" id="PTHR43792:SF1">
    <property type="entry name" value="N-ACETYLTRANSFERASE DOMAIN-CONTAINING PROTEIN"/>
    <property type="match status" value="1"/>
</dbReference>